<dbReference type="Proteomes" id="UP000230233">
    <property type="component" value="Chromosome III"/>
</dbReference>
<dbReference type="EMBL" id="PDUG01000003">
    <property type="protein sequence ID" value="PIC39609.1"/>
    <property type="molecule type" value="Genomic_DNA"/>
</dbReference>
<gene>
    <name evidence="2" type="primary">Cnig_chr_III.g11240</name>
    <name evidence="2" type="ORF">B9Z55_011240</name>
</gene>
<organism evidence="2 3">
    <name type="scientific">Caenorhabditis nigoni</name>
    <dbReference type="NCBI Taxonomy" id="1611254"/>
    <lineage>
        <taxon>Eukaryota</taxon>
        <taxon>Metazoa</taxon>
        <taxon>Ecdysozoa</taxon>
        <taxon>Nematoda</taxon>
        <taxon>Chromadorea</taxon>
        <taxon>Rhabditida</taxon>
        <taxon>Rhabditina</taxon>
        <taxon>Rhabditomorpha</taxon>
        <taxon>Rhabditoidea</taxon>
        <taxon>Rhabditidae</taxon>
        <taxon>Peloderinae</taxon>
        <taxon>Caenorhabditis</taxon>
    </lineage>
</organism>
<evidence type="ECO:0000313" key="3">
    <source>
        <dbReference type="Proteomes" id="UP000230233"/>
    </source>
</evidence>
<sequence length="126" mass="13678">MNIQILLILSLVGFAATGLLPDAITGLFGGKNNSLDGLDSELKAELEGKYKKLGAWVNEKIEQGLEPGKDKLSNVKAIAREIVDHGVDESKDVATEASEFLHPYKGDLGILYGEVKTRLEEVLKIN</sequence>
<keyword evidence="1" id="KW-0732">Signal</keyword>
<name>A0A2G5UJB8_9PELO</name>
<evidence type="ECO:0000313" key="2">
    <source>
        <dbReference type="EMBL" id="PIC39609.1"/>
    </source>
</evidence>
<proteinExistence type="predicted"/>
<evidence type="ECO:0000256" key="1">
    <source>
        <dbReference type="SAM" id="SignalP"/>
    </source>
</evidence>
<accession>A0A2G5UJB8</accession>
<reference evidence="3" key="1">
    <citation type="submission" date="2017-10" db="EMBL/GenBank/DDBJ databases">
        <title>Rapid genome shrinkage in a self-fertile nematode reveals novel sperm competition proteins.</title>
        <authorList>
            <person name="Yin D."/>
            <person name="Schwarz E.M."/>
            <person name="Thomas C.G."/>
            <person name="Felde R.L."/>
            <person name="Korf I.F."/>
            <person name="Cutter A.D."/>
            <person name="Schartner C.M."/>
            <person name="Ralston E.J."/>
            <person name="Meyer B.J."/>
            <person name="Haag E.S."/>
        </authorList>
    </citation>
    <scope>NUCLEOTIDE SEQUENCE [LARGE SCALE GENOMIC DNA]</scope>
    <source>
        <strain evidence="3">JU1422</strain>
    </source>
</reference>
<dbReference type="OrthoDB" id="6420733at2759"/>
<keyword evidence="3" id="KW-1185">Reference proteome</keyword>
<evidence type="ECO:0008006" key="4">
    <source>
        <dbReference type="Google" id="ProtNLM"/>
    </source>
</evidence>
<protein>
    <recommendedName>
        <fullName evidence="4">SXP/RAL-2 family protein Ani s 5-like cation-binding domain-containing protein</fullName>
    </recommendedName>
</protein>
<dbReference type="AlphaFoldDB" id="A0A2G5UJB8"/>
<feature type="signal peptide" evidence="1">
    <location>
        <begin position="1"/>
        <end position="17"/>
    </location>
</feature>
<feature type="chain" id="PRO_5013889134" description="SXP/RAL-2 family protein Ani s 5-like cation-binding domain-containing protein" evidence="1">
    <location>
        <begin position="18"/>
        <end position="126"/>
    </location>
</feature>
<comment type="caution">
    <text evidence="2">The sequence shown here is derived from an EMBL/GenBank/DDBJ whole genome shotgun (WGS) entry which is preliminary data.</text>
</comment>